<organism evidence="1 2">
    <name type="scientific">Faecalibacterium langellae</name>
    <dbReference type="NCBI Taxonomy" id="3435293"/>
    <lineage>
        <taxon>Bacteria</taxon>
        <taxon>Bacillati</taxon>
        <taxon>Bacillota</taxon>
        <taxon>Clostridia</taxon>
        <taxon>Eubacteriales</taxon>
        <taxon>Oscillospiraceae</taxon>
        <taxon>Faecalibacterium</taxon>
    </lineage>
</organism>
<protein>
    <submittedName>
        <fullName evidence="1">Uncharacterized protein</fullName>
    </submittedName>
</protein>
<name>A0A2A6Z7R1_9FIRM</name>
<keyword evidence="2" id="KW-1185">Reference proteome</keyword>
<evidence type="ECO:0000313" key="2">
    <source>
        <dbReference type="Proteomes" id="UP000220752"/>
    </source>
</evidence>
<accession>A0A2A6Z7R1</accession>
<comment type="caution">
    <text evidence="1">The sequence shown here is derived from an EMBL/GenBank/DDBJ whole genome shotgun (WGS) entry which is preliminary data.</text>
</comment>
<gene>
    <name evidence="1" type="ORF">CGS46_12815</name>
</gene>
<proteinExistence type="predicted"/>
<dbReference type="Proteomes" id="UP000220752">
    <property type="component" value="Unassembled WGS sequence"/>
</dbReference>
<reference evidence="1 2" key="1">
    <citation type="journal article" date="2017" name="Front. Microbiol.">
        <title>New Insights into the Diversity of the Genus Faecalibacterium.</title>
        <authorList>
            <person name="Benevides L."/>
            <person name="Burman S."/>
            <person name="Martin R."/>
            <person name="Robert V."/>
            <person name="Thomas M."/>
            <person name="Miquel S."/>
            <person name="Chain F."/>
            <person name="Sokol H."/>
            <person name="Bermudez-Humaran L.G."/>
            <person name="Morrison M."/>
            <person name="Langella P."/>
            <person name="Azevedo V.A."/>
            <person name="Chatel J.M."/>
            <person name="Soares S."/>
        </authorList>
    </citation>
    <scope>NUCLEOTIDE SEQUENCE [LARGE SCALE GENOMIC DNA]</scope>
    <source>
        <strain evidence="2">CNCM I-4540</strain>
    </source>
</reference>
<evidence type="ECO:0000313" key="1">
    <source>
        <dbReference type="EMBL" id="PDX57399.1"/>
    </source>
</evidence>
<sequence>MIEKGSMFKAWEATTEQQKKAHEMQAIYKAQETARQAIQEAMNRYIKKKTRARSVAKAEADPFAELEGWESLEQIQEAYGYGEITSDRRDKLTDLWEAREAAQRKGKKDGKYHDLVTDMLARAIHSVGIEYADEIAAYEEERRMRRSYYEKVENRANGLQEEEPDPLSPARAAIATAMQAAKVSEVTGAPLPKPLTWKRGFYDTTRTFPSGWYECPVCGCRVDWEPEQCPKCYTRLEPEETEG</sequence>
<dbReference type="AlphaFoldDB" id="A0A2A6Z7R1"/>
<dbReference type="EMBL" id="NMTQ01000037">
    <property type="protein sequence ID" value="PDX57399.1"/>
    <property type="molecule type" value="Genomic_DNA"/>
</dbReference>